<dbReference type="GO" id="GO:0016788">
    <property type="term" value="F:hydrolase activity, acting on ester bonds"/>
    <property type="evidence" value="ECO:0007669"/>
    <property type="project" value="InterPro"/>
</dbReference>
<dbReference type="EMBL" id="JAYWIO010000004">
    <property type="protein sequence ID" value="KAK7269359.1"/>
    <property type="molecule type" value="Genomic_DNA"/>
</dbReference>
<dbReference type="PANTHER" id="PTHR45650">
    <property type="entry name" value="GDSL-LIKE LIPASE/ACYLHYDROLASE-RELATED"/>
    <property type="match status" value="1"/>
</dbReference>
<evidence type="ECO:0000256" key="4">
    <source>
        <dbReference type="ARBA" id="ARBA00022729"/>
    </source>
</evidence>
<dbReference type="InterPro" id="IPR051238">
    <property type="entry name" value="GDSL_esterase/lipase"/>
</dbReference>
<feature type="chain" id="PRO_5043015432" evidence="8">
    <location>
        <begin position="23"/>
        <end position="345"/>
    </location>
</feature>
<sequence length="345" mass="38357">MTSFNVFWVFSLIAYQPFFAKADSAKSLVPALYVFGDSSVDAGNNNYLNTPAKVNKSPYGIDLNNNATGRFSNGKTFADLYAVKLGLPLPPPYLGVSESTRYQVATGINYASGACGILDDTRAGECLTLGKQIEYFNSTVTNDLPKHFQSKEELRHHLSKSLYMISMGSNDYVLNYLPKTKAQKENKTPVQFADYLLEHLASKIKILYDLGARKFLIGLVGQIGCSPFKFCIEDVNQIVKPCSDKLPSKLQELQKQLSGSLLVSTDAYNFFNEIKNAPEKFGLKVIDKACYPKEGAPVCGNRKEYYFWDSFGHTTEFASEIYVDECFSGSKLCSPINVEQLVRAP</sequence>
<comment type="subcellular location">
    <subcellularLocation>
        <location evidence="1">Secreted</location>
    </subcellularLocation>
</comment>
<dbReference type="InterPro" id="IPR035669">
    <property type="entry name" value="SGNH_plant_lipase-like"/>
</dbReference>
<evidence type="ECO:0000313" key="9">
    <source>
        <dbReference type="EMBL" id="KAK7269359.1"/>
    </source>
</evidence>
<keyword evidence="5" id="KW-0378">Hydrolase</keyword>
<evidence type="ECO:0000256" key="6">
    <source>
        <dbReference type="ARBA" id="ARBA00022963"/>
    </source>
</evidence>
<evidence type="ECO:0000256" key="2">
    <source>
        <dbReference type="ARBA" id="ARBA00008668"/>
    </source>
</evidence>
<evidence type="ECO:0000256" key="7">
    <source>
        <dbReference type="ARBA" id="ARBA00023098"/>
    </source>
</evidence>
<dbReference type="Proteomes" id="UP001372338">
    <property type="component" value="Unassembled WGS sequence"/>
</dbReference>
<evidence type="ECO:0000256" key="3">
    <source>
        <dbReference type="ARBA" id="ARBA00022525"/>
    </source>
</evidence>
<keyword evidence="3" id="KW-0964">Secreted</keyword>
<comment type="caution">
    <text evidence="9">The sequence shown here is derived from an EMBL/GenBank/DDBJ whole genome shotgun (WGS) entry which is preliminary data.</text>
</comment>
<evidence type="ECO:0000256" key="8">
    <source>
        <dbReference type="SAM" id="SignalP"/>
    </source>
</evidence>
<keyword evidence="4 8" id="KW-0732">Signal</keyword>
<proteinExistence type="inferred from homology"/>
<dbReference type="CDD" id="cd01837">
    <property type="entry name" value="SGNH_plant_lipase_like"/>
    <property type="match status" value="1"/>
</dbReference>
<dbReference type="InterPro" id="IPR001087">
    <property type="entry name" value="GDSL"/>
</dbReference>
<evidence type="ECO:0000256" key="5">
    <source>
        <dbReference type="ARBA" id="ARBA00022801"/>
    </source>
</evidence>
<dbReference type="InterPro" id="IPR036514">
    <property type="entry name" value="SGNH_hydro_sf"/>
</dbReference>
<name>A0AAN9F5Z6_CROPI</name>
<dbReference type="GO" id="GO:0005576">
    <property type="term" value="C:extracellular region"/>
    <property type="evidence" value="ECO:0007669"/>
    <property type="project" value="UniProtKB-SubCell"/>
</dbReference>
<dbReference type="Pfam" id="PF00657">
    <property type="entry name" value="Lipase_GDSL"/>
    <property type="match status" value="1"/>
</dbReference>
<organism evidence="9 10">
    <name type="scientific">Crotalaria pallida</name>
    <name type="common">Smooth rattlebox</name>
    <name type="synonym">Crotalaria striata</name>
    <dbReference type="NCBI Taxonomy" id="3830"/>
    <lineage>
        <taxon>Eukaryota</taxon>
        <taxon>Viridiplantae</taxon>
        <taxon>Streptophyta</taxon>
        <taxon>Embryophyta</taxon>
        <taxon>Tracheophyta</taxon>
        <taxon>Spermatophyta</taxon>
        <taxon>Magnoliopsida</taxon>
        <taxon>eudicotyledons</taxon>
        <taxon>Gunneridae</taxon>
        <taxon>Pentapetalae</taxon>
        <taxon>rosids</taxon>
        <taxon>fabids</taxon>
        <taxon>Fabales</taxon>
        <taxon>Fabaceae</taxon>
        <taxon>Papilionoideae</taxon>
        <taxon>50 kb inversion clade</taxon>
        <taxon>genistoids sensu lato</taxon>
        <taxon>core genistoids</taxon>
        <taxon>Crotalarieae</taxon>
        <taxon>Crotalaria</taxon>
    </lineage>
</organism>
<dbReference type="PANTHER" id="PTHR45650:SF14">
    <property type="entry name" value="GDSL ESTERASE_LIPASE 7-LIKE"/>
    <property type="match status" value="1"/>
</dbReference>
<comment type="similarity">
    <text evidence="2">Belongs to the 'GDSL' lipolytic enzyme family.</text>
</comment>
<evidence type="ECO:0000256" key="1">
    <source>
        <dbReference type="ARBA" id="ARBA00004613"/>
    </source>
</evidence>
<evidence type="ECO:0000313" key="10">
    <source>
        <dbReference type="Proteomes" id="UP001372338"/>
    </source>
</evidence>
<dbReference type="AlphaFoldDB" id="A0AAN9F5Z6"/>
<keyword evidence="6" id="KW-0442">Lipid degradation</keyword>
<reference evidence="9 10" key="1">
    <citation type="submission" date="2024-01" db="EMBL/GenBank/DDBJ databases">
        <title>The genomes of 5 underutilized Papilionoideae crops provide insights into root nodulation and disease resistanc.</title>
        <authorList>
            <person name="Yuan L."/>
        </authorList>
    </citation>
    <scope>NUCLEOTIDE SEQUENCE [LARGE SCALE GENOMIC DNA]</scope>
    <source>
        <strain evidence="9">ZHUSHIDOU_FW_LH</strain>
        <tissue evidence="9">Leaf</tissue>
    </source>
</reference>
<gene>
    <name evidence="9" type="ORF">RIF29_22084</name>
</gene>
<dbReference type="GO" id="GO:0016042">
    <property type="term" value="P:lipid catabolic process"/>
    <property type="evidence" value="ECO:0007669"/>
    <property type="project" value="UniProtKB-KW"/>
</dbReference>
<accession>A0AAN9F5Z6</accession>
<protein>
    <submittedName>
        <fullName evidence="9">Uncharacterized protein</fullName>
    </submittedName>
</protein>
<keyword evidence="10" id="KW-1185">Reference proteome</keyword>
<feature type="signal peptide" evidence="8">
    <location>
        <begin position="1"/>
        <end position="22"/>
    </location>
</feature>
<dbReference type="Gene3D" id="3.40.50.1110">
    <property type="entry name" value="SGNH hydrolase"/>
    <property type="match status" value="1"/>
</dbReference>
<keyword evidence="7" id="KW-0443">Lipid metabolism</keyword>